<name>A0A510WQD9_9LACO</name>
<evidence type="ECO:0000256" key="1">
    <source>
        <dbReference type="SAM" id="Phobius"/>
    </source>
</evidence>
<feature type="transmembrane region" description="Helical" evidence="1">
    <location>
        <begin position="64"/>
        <end position="83"/>
    </location>
</feature>
<evidence type="ECO:0000313" key="3">
    <source>
        <dbReference type="Proteomes" id="UP000321722"/>
    </source>
</evidence>
<organism evidence="2 3">
    <name type="scientific">Ligilactobacillus aviarius</name>
    <dbReference type="NCBI Taxonomy" id="1606"/>
    <lineage>
        <taxon>Bacteria</taxon>
        <taxon>Bacillati</taxon>
        <taxon>Bacillota</taxon>
        <taxon>Bacilli</taxon>
        <taxon>Lactobacillales</taxon>
        <taxon>Lactobacillaceae</taxon>
        <taxon>Ligilactobacillus</taxon>
    </lineage>
</organism>
<evidence type="ECO:0008006" key="4">
    <source>
        <dbReference type="Google" id="ProtNLM"/>
    </source>
</evidence>
<reference evidence="2 3" key="1">
    <citation type="submission" date="2019-07" db="EMBL/GenBank/DDBJ databases">
        <title>Whole genome shotgun sequence of Lactobacillus aviarius subsp. aviarius NBRC 102162.</title>
        <authorList>
            <person name="Hosoyama A."/>
            <person name="Uohara A."/>
            <person name="Ohji S."/>
            <person name="Ichikawa N."/>
        </authorList>
    </citation>
    <scope>NUCLEOTIDE SEQUENCE [LARGE SCALE GENOMIC DNA]</scope>
    <source>
        <strain evidence="2 3">NBRC 102162</strain>
    </source>
</reference>
<dbReference type="Pfam" id="PF11457">
    <property type="entry name" value="DUF3021"/>
    <property type="match status" value="1"/>
</dbReference>
<dbReference type="Proteomes" id="UP000321722">
    <property type="component" value="Unassembled WGS sequence"/>
</dbReference>
<proteinExistence type="predicted"/>
<keyword evidence="1" id="KW-0812">Transmembrane</keyword>
<sequence length="139" mass="16416">MRWLIELLQRMIIGTEIGITCYVWIGVSCYSSVKVTLPIAAEISLMGAMIGGATFIFRIPRINYYLAFLIHYLIVLAASWIFLRPIYRIYYGVNYQFNFESLLFIAAIYLIIQLVIRFMQINDVQRVNRRLKQRQKKNH</sequence>
<dbReference type="RefSeq" id="WP_057828076.1">
    <property type="nucleotide sequence ID" value="NZ_BAAACL010000015.1"/>
</dbReference>
<dbReference type="EMBL" id="BJUI01000001">
    <property type="protein sequence ID" value="GEK41433.1"/>
    <property type="molecule type" value="Genomic_DNA"/>
</dbReference>
<accession>A0A510WQD9</accession>
<feature type="transmembrane region" description="Helical" evidence="1">
    <location>
        <begin position="39"/>
        <end position="57"/>
    </location>
</feature>
<feature type="transmembrane region" description="Helical" evidence="1">
    <location>
        <begin position="95"/>
        <end position="116"/>
    </location>
</feature>
<feature type="transmembrane region" description="Helical" evidence="1">
    <location>
        <begin position="12"/>
        <end position="33"/>
    </location>
</feature>
<gene>
    <name evidence="2" type="ORF">LAV01_02650</name>
</gene>
<dbReference type="InterPro" id="IPR021560">
    <property type="entry name" value="DUF3021"/>
</dbReference>
<comment type="caution">
    <text evidence="2">The sequence shown here is derived from an EMBL/GenBank/DDBJ whole genome shotgun (WGS) entry which is preliminary data.</text>
</comment>
<keyword evidence="1" id="KW-1133">Transmembrane helix</keyword>
<keyword evidence="3" id="KW-1185">Reference proteome</keyword>
<dbReference type="GeneID" id="29933416"/>
<dbReference type="AlphaFoldDB" id="A0A510WQD9"/>
<protein>
    <recommendedName>
        <fullName evidence="4">DUF3021 domain-containing protein</fullName>
    </recommendedName>
</protein>
<evidence type="ECO:0000313" key="2">
    <source>
        <dbReference type="EMBL" id="GEK41433.1"/>
    </source>
</evidence>
<keyword evidence="1" id="KW-0472">Membrane</keyword>
<dbReference type="PROSITE" id="PS51257">
    <property type="entry name" value="PROKAR_LIPOPROTEIN"/>
    <property type="match status" value="1"/>
</dbReference>